<evidence type="ECO:0000256" key="1">
    <source>
        <dbReference type="PROSITE-ProRule" id="PRU00723"/>
    </source>
</evidence>
<feature type="compositionally biased region" description="Basic and acidic residues" evidence="2">
    <location>
        <begin position="504"/>
        <end position="515"/>
    </location>
</feature>
<dbReference type="PROSITE" id="PS50103">
    <property type="entry name" value="ZF_C3H1"/>
    <property type="match status" value="1"/>
</dbReference>
<keyword evidence="1" id="KW-0863">Zinc-finger</keyword>
<accession>A0A1Y1Y8A9</accession>
<comment type="caution">
    <text evidence="4">The sequence shown here is derived from an EMBL/GenBank/DDBJ whole genome shotgun (WGS) entry which is preliminary data.</text>
</comment>
<keyword evidence="1" id="KW-0862">Zinc</keyword>
<keyword evidence="1" id="KW-0479">Metal-binding</keyword>
<feature type="region of interest" description="Disordered" evidence="2">
    <location>
        <begin position="163"/>
        <end position="194"/>
    </location>
</feature>
<dbReference type="AlphaFoldDB" id="A0A1Y1Y8A9"/>
<feature type="compositionally biased region" description="Basic and acidic residues" evidence="2">
    <location>
        <begin position="291"/>
        <end position="303"/>
    </location>
</feature>
<feature type="domain" description="C3H1-type" evidence="3">
    <location>
        <begin position="229"/>
        <end position="258"/>
    </location>
</feature>
<proteinExistence type="predicted"/>
<feature type="compositionally biased region" description="Basic and acidic residues" evidence="2">
    <location>
        <begin position="406"/>
        <end position="438"/>
    </location>
</feature>
<dbReference type="OrthoDB" id="5355510at2759"/>
<name>A0A1Y1Y8A9_9PLEO</name>
<reference evidence="4 5" key="1">
    <citation type="submission" date="2016-07" db="EMBL/GenBank/DDBJ databases">
        <title>Pervasive Adenine N6-methylation of Active Genes in Fungi.</title>
        <authorList>
            <consortium name="DOE Joint Genome Institute"/>
            <person name="Mondo S.J."/>
            <person name="Dannebaum R.O."/>
            <person name="Kuo R.C."/>
            <person name="Labutti K."/>
            <person name="Haridas S."/>
            <person name="Kuo A."/>
            <person name="Salamov A."/>
            <person name="Ahrendt S.R."/>
            <person name="Lipzen A."/>
            <person name="Sullivan W."/>
            <person name="Andreopoulos W.B."/>
            <person name="Clum A."/>
            <person name="Lindquist E."/>
            <person name="Daum C."/>
            <person name="Ramamoorthy G.K."/>
            <person name="Gryganskyi A."/>
            <person name="Culley D."/>
            <person name="Magnuson J.K."/>
            <person name="James T.Y."/>
            <person name="O'Malley M.A."/>
            <person name="Stajich J.E."/>
            <person name="Spatafora J.W."/>
            <person name="Visel A."/>
            <person name="Grigoriev I.V."/>
        </authorList>
    </citation>
    <scope>NUCLEOTIDE SEQUENCE [LARGE SCALE GENOMIC DNA]</scope>
    <source>
        <strain evidence="4 5">CBS 115471</strain>
    </source>
</reference>
<evidence type="ECO:0000313" key="4">
    <source>
        <dbReference type="EMBL" id="ORX94209.1"/>
    </source>
</evidence>
<feature type="compositionally biased region" description="Low complexity" evidence="2">
    <location>
        <begin position="388"/>
        <end position="405"/>
    </location>
</feature>
<evidence type="ECO:0000256" key="2">
    <source>
        <dbReference type="SAM" id="MobiDB-lite"/>
    </source>
</evidence>
<evidence type="ECO:0000313" key="5">
    <source>
        <dbReference type="Proteomes" id="UP000193144"/>
    </source>
</evidence>
<feature type="region of interest" description="Disordered" evidence="2">
    <location>
        <begin position="362"/>
        <end position="522"/>
    </location>
</feature>
<gene>
    <name evidence="4" type="ORF">BCR34DRAFT_608338</name>
</gene>
<dbReference type="InterPro" id="IPR000571">
    <property type="entry name" value="Znf_CCCH"/>
</dbReference>
<dbReference type="GO" id="GO:0008270">
    <property type="term" value="F:zinc ion binding"/>
    <property type="evidence" value="ECO:0007669"/>
    <property type="project" value="UniProtKB-KW"/>
</dbReference>
<keyword evidence="5" id="KW-1185">Reference proteome</keyword>
<sequence>MPISTGSTATTPQALPLAEEVRRYIVRPGGVMVPLVPVDQLPFALVNIPKELSHHILKAEKWDCAGATQEPPSPIQIRIKGAGPPIRHPKFQAPDAEVRGQSTASEGDTSDAEMRTRAPPSSPVLTPAFSYNARTRTETPLSKLGVVPKATSLTEAAVHVNPLKDVKPDSPGLRAPLSSPVRFSPAPSSSDKIPELSLTDNMAAIYPKDAQRFGYSQRRLPPSGILPDPSKKEYCSYWIKTGECAYQQQGCKYKHEMPPLDVLREKVGLWRVPQWWKEKTALRPAGTWAEGRLKNNNEGRESSNEPEDTSLWRPTLQRRHRGEADESHQNFIDGTAISKADAAALRPLEISGRFKDLIDLSTPPLSPQLAGKRTSIASSDAECSTRDSSVPSFRSPSPSSILSVRSGDDKLTTTEKALYIRRDSDHMSVADERGEHKQPRAAKGPVTDRKRSMPLSPSKKAGLTASKHAVPNAAPAEPSTKPKRPQNCDPARKPAKSPKQAVEVFRENRSREKGGCRKTGGQ</sequence>
<evidence type="ECO:0000259" key="3">
    <source>
        <dbReference type="PROSITE" id="PS50103"/>
    </source>
</evidence>
<feature type="zinc finger region" description="C3H1-type" evidence="1">
    <location>
        <begin position="229"/>
        <end position="258"/>
    </location>
</feature>
<feature type="region of interest" description="Disordered" evidence="2">
    <location>
        <begin position="84"/>
        <end position="131"/>
    </location>
</feature>
<dbReference type="EMBL" id="MCFA01000315">
    <property type="protein sequence ID" value="ORX94209.1"/>
    <property type="molecule type" value="Genomic_DNA"/>
</dbReference>
<organism evidence="4 5">
    <name type="scientific">Clohesyomyces aquaticus</name>
    <dbReference type="NCBI Taxonomy" id="1231657"/>
    <lineage>
        <taxon>Eukaryota</taxon>
        <taxon>Fungi</taxon>
        <taxon>Dikarya</taxon>
        <taxon>Ascomycota</taxon>
        <taxon>Pezizomycotina</taxon>
        <taxon>Dothideomycetes</taxon>
        <taxon>Pleosporomycetidae</taxon>
        <taxon>Pleosporales</taxon>
        <taxon>Lindgomycetaceae</taxon>
        <taxon>Clohesyomyces</taxon>
    </lineage>
</organism>
<feature type="region of interest" description="Disordered" evidence="2">
    <location>
        <begin position="287"/>
        <end position="327"/>
    </location>
</feature>
<dbReference type="Proteomes" id="UP000193144">
    <property type="component" value="Unassembled WGS sequence"/>
</dbReference>
<dbReference type="STRING" id="1231657.A0A1Y1Y8A9"/>
<protein>
    <recommendedName>
        <fullName evidence="3">C3H1-type domain-containing protein</fullName>
    </recommendedName>
</protein>